<reference evidence="2" key="1">
    <citation type="submission" date="2018-06" db="EMBL/GenBank/DDBJ databases">
        <authorList>
            <person name="Zhirakovskaya E."/>
        </authorList>
    </citation>
    <scope>NUCLEOTIDE SEQUENCE</scope>
</reference>
<dbReference type="EMBL" id="UOFY01000046">
    <property type="protein sequence ID" value="VAX10195.1"/>
    <property type="molecule type" value="Genomic_DNA"/>
</dbReference>
<dbReference type="InterPro" id="IPR001214">
    <property type="entry name" value="SET_dom"/>
</dbReference>
<sequence>MTKIQKRSNNPLVSVSSSAIHGKGLFAKKAIRAGQLIGIAKGQHTTKDGPHVLWLSDEQGFEVRCYLRYINHDAKPNAAYYETLEVCALRDIAPGEEITHNYGW</sequence>
<dbReference type="PROSITE" id="PS50280">
    <property type="entry name" value="SET"/>
    <property type="match status" value="1"/>
</dbReference>
<protein>
    <recommendedName>
        <fullName evidence="1">SET domain-containing protein</fullName>
    </recommendedName>
</protein>
<organism evidence="2">
    <name type="scientific">hydrothermal vent metagenome</name>
    <dbReference type="NCBI Taxonomy" id="652676"/>
    <lineage>
        <taxon>unclassified sequences</taxon>
        <taxon>metagenomes</taxon>
        <taxon>ecological metagenomes</taxon>
    </lineage>
</organism>
<dbReference type="SUPFAM" id="SSF82199">
    <property type="entry name" value="SET domain"/>
    <property type="match status" value="1"/>
</dbReference>
<dbReference type="CDD" id="cd08161">
    <property type="entry name" value="SET"/>
    <property type="match status" value="1"/>
</dbReference>
<dbReference type="InterPro" id="IPR046341">
    <property type="entry name" value="SET_dom_sf"/>
</dbReference>
<gene>
    <name evidence="2" type="ORF">MNBD_GAMMA25-663</name>
</gene>
<evidence type="ECO:0000313" key="2">
    <source>
        <dbReference type="EMBL" id="VAX10195.1"/>
    </source>
</evidence>
<name>A0A3B1BV18_9ZZZZ</name>
<evidence type="ECO:0000259" key="1">
    <source>
        <dbReference type="PROSITE" id="PS50280"/>
    </source>
</evidence>
<proteinExistence type="predicted"/>
<accession>A0A3B1BV18</accession>
<dbReference type="Gene3D" id="2.170.270.10">
    <property type="entry name" value="SET domain"/>
    <property type="match status" value="1"/>
</dbReference>
<dbReference type="AlphaFoldDB" id="A0A3B1BV18"/>
<feature type="domain" description="SET" evidence="1">
    <location>
        <begin position="11"/>
        <end position="103"/>
    </location>
</feature>
<dbReference type="Pfam" id="PF00856">
    <property type="entry name" value="SET"/>
    <property type="match status" value="1"/>
</dbReference>
<dbReference type="SMART" id="SM00317">
    <property type="entry name" value="SET"/>
    <property type="match status" value="1"/>
</dbReference>